<dbReference type="GO" id="GO:0005886">
    <property type="term" value="C:plasma membrane"/>
    <property type="evidence" value="ECO:0007669"/>
    <property type="project" value="UniProtKB-SubCell"/>
</dbReference>
<dbReference type="HOGENOM" id="CLU_036879_0_2_0"/>
<evidence type="ECO:0000256" key="1">
    <source>
        <dbReference type="ARBA" id="ARBA00004651"/>
    </source>
</evidence>
<gene>
    <name evidence="9" type="ordered locus">AciX9_2893</name>
</gene>
<evidence type="ECO:0000256" key="6">
    <source>
        <dbReference type="ARBA" id="ARBA00023136"/>
    </source>
</evidence>
<keyword evidence="3" id="KW-1003">Cell membrane</keyword>
<evidence type="ECO:0000256" key="5">
    <source>
        <dbReference type="ARBA" id="ARBA00022989"/>
    </source>
</evidence>
<name>E8WZ01_GRATM</name>
<comment type="subcellular location">
    <subcellularLocation>
        <location evidence="1 7">Cell membrane</location>
        <topology evidence="1 7">Multi-pass membrane protein</topology>
    </subcellularLocation>
</comment>
<keyword evidence="2 7" id="KW-0813">Transport</keyword>
<feature type="domain" description="ABC transmembrane type-1" evidence="8">
    <location>
        <begin position="99"/>
        <end position="279"/>
    </location>
</feature>
<feature type="transmembrane region" description="Helical" evidence="7">
    <location>
        <begin position="105"/>
        <end position="124"/>
    </location>
</feature>
<comment type="similarity">
    <text evidence="7">Belongs to the binding-protein-dependent transport system permease family.</text>
</comment>
<dbReference type="KEGG" id="acm:AciX9_2893"/>
<evidence type="ECO:0000256" key="3">
    <source>
        <dbReference type="ARBA" id="ARBA00022475"/>
    </source>
</evidence>
<evidence type="ECO:0000313" key="9">
    <source>
        <dbReference type="EMBL" id="ADW69916.1"/>
    </source>
</evidence>
<dbReference type="PROSITE" id="PS50928">
    <property type="entry name" value="ABC_TM1"/>
    <property type="match status" value="1"/>
</dbReference>
<evidence type="ECO:0000256" key="7">
    <source>
        <dbReference type="RuleBase" id="RU363032"/>
    </source>
</evidence>
<dbReference type="GO" id="GO:0055085">
    <property type="term" value="P:transmembrane transport"/>
    <property type="evidence" value="ECO:0007669"/>
    <property type="project" value="InterPro"/>
</dbReference>
<dbReference type="InterPro" id="IPR035906">
    <property type="entry name" value="MetI-like_sf"/>
</dbReference>
<dbReference type="Pfam" id="PF00528">
    <property type="entry name" value="BPD_transp_1"/>
    <property type="match status" value="1"/>
</dbReference>
<protein>
    <submittedName>
        <fullName evidence="9">Binding-protein-dependent transport systems inner membrane component</fullName>
    </submittedName>
</protein>
<keyword evidence="4 7" id="KW-0812">Transmembrane</keyword>
<dbReference type="AlphaFoldDB" id="E8WZ01"/>
<dbReference type="PaxDb" id="1198114-AciX9_2893"/>
<organism evidence="10">
    <name type="scientific">Granulicella tundricola (strain ATCC BAA-1859 / DSM 23138 / MP5ACTX9)</name>
    <dbReference type="NCBI Taxonomy" id="1198114"/>
    <lineage>
        <taxon>Bacteria</taxon>
        <taxon>Pseudomonadati</taxon>
        <taxon>Acidobacteriota</taxon>
        <taxon>Terriglobia</taxon>
        <taxon>Terriglobales</taxon>
        <taxon>Acidobacteriaceae</taxon>
        <taxon>Granulicella</taxon>
    </lineage>
</organism>
<dbReference type="PANTHER" id="PTHR43163">
    <property type="entry name" value="DIPEPTIDE TRANSPORT SYSTEM PERMEASE PROTEIN DPPB-RELATED"/>
    <property type="match status" value="1"/>
</dbReference>
<reference evidence="10" key="1">
    <citation type="submission" date="2011-01" db="EMBL/GenBank/DDBJ databases">
        <title>Complete sequence of chromosome of Acidobacterium sp. MP5ACTX9.</title>
        <authorList>
            <consortium name="US DOE Joint Genome Institute"/>
            <person name="Lucas S."/>
            <person name="Copeland A."/>
            <person name="Lapidus A."/>
            <person name="Cheng J.-F."/>
            <person name="Goodwin L."/>
            <person name="Pitluck S."/>
            <person name="Teshima H."/>
            <person name="Detter J.C."/>
            <person name="Han C."/>
            <person name="Tapia R."/>
            <person name="Land M."/>
            <person name="Hauser L."/>
            <person name="Kyrpides N."/>
            <person name="Ivanova N."/>
            <person name="Ovchinnikova G."/>
            <person name="Pagani I."/>
            <person name="Rawat S.R."/>
            <person name="Mannisto M."/>
            <person name="Haggblom M.M."/>
            <person name="Woyke T."/>
        </authorList>
    </citation>
    <scope>NUCLEOTIDE SEQUENCE [LARGE SCALE GENOMIC DNA]</scope>
    <source>
        <strain evidence="10">MP5ACTX9</strain>
    </source>
</reference>
<dbReference type="eggNOG" id="COG0601">
    <property type="taxonomic scope" value="Bacteria"/>
</dbReference>
<feature type="transmembrane region" description="Helical" evidence="7">
    <location>
        <begin position="144"/>
        <end position="173"/>
    </location>
</feature>
<accession>E8WZ01</accession>
<dbReference type="Proteomes" id="UP000000343">
    <property type="component" value="Chromosome"/>
</dbReference>
<keyword evidence="6 7" id="KW-0472">Membrane</keyword>
<feature type="transmembrane region" description="Helical" evidence="7">
    <location>
        <begin position="12"/>
        <end position="33"/>
    </location>
</feature>
<dbReference type="InterPro" id="IPR000515">
    <property type="entry name" value="MetI-like"/>
</dbReference>
<evidence type="ECO:0000256" key="4">
    <source>
        <dbReference type="ARBA" id="ARBA00022692"/>
    </source>
</evidence>
<keyword evidence="5 7" id="KW-1133">Transmembrane helix</keyword>
<feature type="transmembrane region" description="Helical" evidence="7">
    <location>
        <begin position="218"/>
        <end position="240"/>
    </location>
</feature>
<dbReference type="EMBL" id="CP002480">
    <property type="protein sequence ID" value="ADW69916.1"/>
    <property type="molecule type" value="Genomic_DNA"/>
</dbReference>
<evidence type="ECO:0000313" key="10">
    <source>
        <dbReference type="Proteomes" id="UP000000343"/>
    </source>
</evidence>
<dbReference type="Gene3D" id="1.10.3720.10">
    <property type="entry name" value="MetI-like"/>
    <property type="match status" value="1"/>
</dbReference>
<dbReference type="CDD" id="cd06261">
    <property type="entry name" value="TM_PBP2"/>
    <property type="match status" value="1"/>
</dbReference>
<keyword evidence="10" id="KW-1185">Reference proteome</keyword>
<dbReference type="STRING" id="1198114.AciX9_2893"/>
<dbReference type="SUPFAM" id="SSF161098">
    <property type="entry name" value="MetI-like"/>
    <property type="match status" value="1"/>
</dbReference>
<sequence>MNPLVRRLVSRVGRLVSLMVLAALGTIALMRYAPGYFTDAREMDAQYAGSARTELQLEQAQHGTFAQLTRELLGGWMHRDLGRSRHFDVPVTELMTPRLRVTGKLLFCGVAGGWLLALTLALPLSARRTASGEGAIAAPTALLLAMPVGALATGCLLADFGGPVLVLSTLIAVRDFKLIYRLLRQTWRSPHFLYARALGVSTPRIMRVHLLPRLTNELVALATMSFVLALSAIVPVEVIFDVPGLGQLAWSAAMNRDMPVLLAVTLLMAACIGVATMLAEPIQRAEAIPCA</sequence>
<evidence type="ECO:0000256" key="2">
    <source>
        <dbReference type="ARBA" id="ARBA00022448"/>
    </source>
</evidence>
<evidence type="ECO:0000259" key="8">
    <source>
        <dbReference type="PROSITE" id="PS50928"/>
    </source>
</evidence>
<proteinExistence type="inferred from homology"/>
<feature type="transmembrane region" description="Helical" evidence="7">
    <location>
        <begin position="260"/>
        <end position="279"/>
    </location>
</feature>
<dbReference type="PANTHER" id="PTHR43163:SF6">
    <property type="entry name" value="DIPEPTIDE TRANSPORT SYSTEM PERMEASE PROTEIN DPPB-RELATED"/>
    <property type="match status" value="1"/>
</dbReference>